<gene>
    <name evidence="1" type="ORF">BRADI_4g24906v3</name>
</gene>
<reference evidence="2" key="3">
    <citation type="submission" date="2018-08" db="UniProtKB">
        <authorList>
            <consortium name="EnsemblPlants"/>
        </authorList>
    </citation>
    <scope>IDENTIFICATION</scope>
    <source>
        <strain evidence="2">cv. Bd21</strain>
    </source>
</reference>
<dbReference type="InParanoid" id="A0A0Q3ISZ7"/>
<evidence type="ECO:0000313" key="2">
    <source>
        <dbReference type="EnsemblPlants" id="KQJ89288"/>
    </source>
</evidence>
<dbReference type="ExpressionAtlas" id="A0A0Q3ISZ7">
    <property type="expression patterns" value="baseline and differential"/>
</dbReference>
<dbReference type="AlphaFoldDB" id="A0A0Q3ISZ7"/>
<sequence length="166" mass="17892">MLVKKYERVSACIMVIYACASLSNHGTGRAQAGAGRRSSASLPPTAGTTRDQLRRVYLLQIGGQPNGINNRHSVRVRIIIEVCVKVSTKGNITLACSRIKKAAACGYVFLSAFLKIFFVAEANAHLVKFMGHEMDGSMVINKHRVSSNVLLHQTGQGMCDGELGGD</sequence>
<reference evidence="1 2" key="1">
    <citation type="journal article" date="2010" name="Nature">
        <title>Genome sequencing and analysis of the model grass Brachypodium distachyon.</title>
        <authorList>
            <consortium name="International Brachypodium Initiative"/>
        </authorList>
    </citation>
    <scope>NUCLEOTIDE SEQUENCE [LARGE SCALE GENOMIC DNA]</scope>
    <source>
        <strain evidence="1 2">Bd21</strain>
    </source>
</reference>
<accession>A0A0Q3ISZ7</accession>
<name>A0A0Q3ISZ7_BRADI</name>
<reference evidence="1" key="2">
    <citation type="submission" date="2017-06" db="EMBL/GenBank/DDBJ databases">
        <title>WGS assembly of Brachypodium distachyon.</title>
        <authorList>
            <consortium name="The International Brachypodium Initiative"/>
            <person name="Lucas S."/>
            <person name="Harmon-Smith M."/>
            <person name="Lail K."/>
            <person name="Tice H."/>
            <person name="Grimwood J."/>
            <person name="Bruce D."/>
            <person name="Barry K."/>
            <person name="Shu S."/>
            <person name="Lindquist E."/>
            <person name="Wang M."/>
            <person name="Pitluck S."/>
            <person name="Vogel J.P."/>
            <person name="Garvin D.F."/>
            <person name="Mockler T.C."/>
            <person name="Schmutz J."/>
            <person name="Rokhsar D."/>
            <person name="Bevan M.W."/>
        </authorList>
    </citation>
    <scope>NUCLEOTIDE SEQUENCE</scope>
    <source>
        <strain evidence="1">Bd21</strain>
    </source>
</reference>
<dbReference type="EnsemblPlants" id="KQJ89288">
    <property type="protein sequence ID" value="KQJ89288"/>
    <property type="gene ID" value="BRADI_4g24906v3"/>
</dbReference>
<organism evidence="1">
    <name type="scientific">Brachypodium distachyon</name>
    <name type="common">Purple false brome</name>
    <name type="synonym">Trachynia distachya</name>
    <dbReference type="NCBI Taxonomy" id="15368"/>
    <lineage>
        <taxon>Eukaryota</taxon>
        <taxon>Viridiplantae</taxon>
        <taxon>Streptophyta</taxon>
        <taxon>Embryophyta</taxon>
        <taxon>Tracheophyta</taxon>
        <taxon>Spermatophyta</taxon>
        <taxon>Magnoliopsida</taxon>
        <taxon>Liliopsida</taxon>
        <taxon>Poales</taxon>
        <taxon>Poaceae</taxon>
        <taxon>BOP clade</taxon>
        <taxon>Pooideae</taxon>
        <taxon>Stipodae</taxon>
        <taxon>Brachypodieae</taxon>
        <taxon>Brachypodium</taxon>
    </lineage>
</organism>
<dbReference type="Proteomes" id="UP000008810">
    <property type="component" value="Chromosome 4"/>
</dbReference>
<keyword evidence="3" id="KW-1185">Reference proteome</keyword>
<evidence type="ECO:0000313" key="1">
    <source>
        <dbReference type="EMBL" id="KQJ89288.2"/>
    </source>
</evidence>
<dbReference type="Gramene" id="KQJ89288">
    <property type="protein sequence ID" value="KQJ89288"/>
    <property type="gene ID" value="BRADI_4g24906v3"/>
</dbReference>
<dbReference type="PROSITE" id="PS51257">
    <property type="entry name" value="PROKAR_LIPOPROTEIN"/>
    <property type="match status" value="1"/>
</dbReference>
<evidence type="ECO:0000313" key="3">
    <source>
        <dbReference type="Proteomes" id="UP000008810"/>
    </source>
</evidence>
<proteinExistence type="predicted"/>
<protein>
    <submittedName>
        <fullName evidence="1 2">Uncharacterized protein</fullName>
    </submittedName>
</protein>
<dbReference type="EMBL" id="CM000883">
    <property type="protein sequence ID" value="KQJ89288.2"/>
    <property type="molecule type" value="Genomic_DNA"/>
</dbReference>